<dbReference type="EMBL" id="JBHSFU010000003">
    <property type="protein sequence ID" value="MFC4556915.1"/>
    <property type="molecule type" value="Genomic_DNA"/>
</dbReference>
<evidence type="ECO:0008006" key="3">
    <source>
        <dbReference type="Google" id="ProtNLM"/>
    </source>
</evidence>
<protein>
    <recommendedName>
        <fullName evidence="3">Sporulation protein</fullName>
    </recommendedName>
</protein>
<comment type="caution">
    <text evidence="1">The sequence shown here is derived from an EMBL/GenBank/DDBJ whole genome shotgun (WGS) entry which is preliminary data.</text>
</comment>
<organism evidence="1 2">
    <name type="scientific">Virgibacillus kekensis</name>
    <dbReference type="NCBI Taxonomy" id="202261"/>
    <lineage>
        <taxon>Bacteria</taxon>
        <taxon>Bacillati</taxon>
        <taxon>Bacillota</taxon>
        <taxon>Bacilli</taxon>
        <taxon>Bacillales</taxon>
        <taxon>Bacillaceae</taxon>
        <taxon>Virgibacillus</taxon>
    </lineage>
</organism>
<gene>
    <name evidence="1" type="ORF">ACFO3D_01675</name>
</gene>
<evidence type="ECO:0000313" key="1">
    <source>
        <dbReference type="EMBL" id="MFC4556915.1"/>
    </source>
</evidence>
<evidence type="ECO:0000313" key="2">
    <source>
        <dbReference type="Proteomes" id="UP001595989"/>
    </source>
</evidence>
<name>A0ABV9DDQ7_9BACI</name>
<keyword evidence="2" id="KW-1185">Reference proteome</keyword>
<dbReference type="PROSITE" id="PS51257">
    <property type="entry name" value="PROKAR_LIPOPROTEIN"/>
    <property type="match status" value="1"/>
</dbReference>
<dbReference type="Proteomes" id="UP001595989">
    <property type="component" value="Unassembled WGS sequence"/>
</dbReference>
<reference evidence="2" key="1">
    <citation type="journal article" date="2019" name="Int. J. Syst. Evol. Microbiol.">
        <title>The Global Catalogue of Microorganisms (GCM) 10K type strain sequencing project: providing services to taxonomists for standard genome sequencing and annotation.</title>
        <authorList>
            <consortium name="The Broad Institute Genomics Platform"/>
            <consortium name="The Broad Institute Genome Sequencing Center for Infectious Disease"/>
            <person name="Wu L."/>
            <person name="Ma J."/>
        </authorList>
    </citation>
    <scope>NUCLEOTIDE SEQUENCE [LARGE SCALE GENOMIC DNA]</scope>
    <source>
        <strain evidence="2">CGMCC 4.7426</strain>
    </source>
</reference>
<dbReference type="RefSeq" id="WP_390292853.1">
    <property type="nucleotide sequence ID" value="NZ_JBHSFU010000003.1"/>
</dbReference>
<proteinExistence type="predicted"/>
<accession>A0ABV9DDQ7</accession>
<sequence length="152" mass="17742">MSSYRIFFIIGLIILLTACTTDNDTTQKNDDVNYTNIAAKNNEISQSAANAAKERLRKHDEITNINAVNTDKILLITVELHHNKRFRLAKIRKNLKKEISKEFPDYKVEFSTDKKIVIELNKLEKRIEEKDISKDKLKKEVKHLVKLMKEQT</sequence>